<evidence type="ECO:0000259" key="3">
    <source>
        <dbReference type="PROSITE" id="PS50119"/>
    </source>
</evidence>
<evidence type="ECO:0000313" key="5">
    <source>
        <dbReference type="Proteomes" id="UP001150062"/>
    </source>
</evidence>
<proteinExistence type="predicted"/>
<comment type="caution">
    <text evidence="4">The sequence shown here is derived from an EMBL/GenBank/DDBJ whole genome shotgun (WGS) entry which is preliminary data.</text>
</comment>
<protein>
    <submittedName>
        <fullName evidence="4">E3 ubiquitin-protein ligase trim56</fullName>
    </submittedName>
</protein>
<dbReference type="PROSITE" id="PS50119">
    <property type="entry name" value="ZF_BBOX"/>
    <property type="match status" value="1"/>
</dbReference>
<name>A0ABQ8XZN7_9EUKA</name>
<evidence type="ECO:0000313" key="4">
    <source>
        <dbReference type="EMBL" id="KAJ6238048.1"/>
    </source>
</evidence>
<gene>
    <name evidence="4" type="ORF">M0813_03282</name>
</gene>
<keyword evidence="5" id="KW-1185">Reference proteome</keyword>
<accession>A0ABQ8XZN7</accession>
<organism evidence="4 5">
    <name type="scientific">Anaeramoeba flamelloides</name>
    <dbReference type="NCBI Taxonomy" id="1746091"/>
    <lineage>
        <taxon>Eukaryota</taxon>
        <taxon>Metamonada</taxon>
        <taxon>Anaeramoebidae</taxon>
        <taxon>Anaeramoeba</taxon>
    </lineage>
</organism>
<reference evidence="4" key="1">
    <citation type="submission" date="2022-08" db="EMBL/GenBank/DDBJ databases">
        <title>Novel sulfate-reducing endosymbionts in the free-living metamonad Anaeramoeba.</title>
        <authorList>
            <person name="Jerlstrom-Hultqvist J."/>
            <person name="Cepicka I."/>
            <person name="Gallot-Lavallee L."/>
            <person name="Salas-Leiva D."/>
            <person name="Curtis B.A."/>
            <person name="Zahonova K."/>
            <person name="Pipaliya S."/>
            <person name="Dacks J."/>
            <person name="Roger A.J."/>
        </authorList>
    </citation>
    <scope>NUCLEOTIDE SEQUENCE</scope>
    <source>
        <strain evidence="4">Schooner1</strain>
    </source>
</reference>
<sequence>MHQSLPPIGLIQEEEVKNPPIFQGEARRCSEHKKKLEFYCPICHMLVCYKCAFQKCKDHFKQLKELKLAIEEHFPAIEDKEIIGSLELGKEMANEKKVLEGHLKQLEKIYNERKKSFDEVCPFIEEILRNSIKDYHSCLSFVYNSIGTNLQNKLETKEKMDHKVKWKNSILDLIVKARNEEDYITVIQNRLNLQNLKKQILKQSPKVSRKSTKNTDFNQIKKPTKNEIANEKDQLQETKITKEIKKEEQEKIKQIIENENLNEQKDENVDGANQKMALNKNPINYEKLFPKIDQNGWMDTFQNSLKWNELFLQNIFKVELYSTSVAIKSENRVIIKFLTNIKIDPNSIIVLIEGPEKIELTKFNKSINNITNQKELVSKFQVNKMGKYKIKFIKIAKMVIKPDLVFDTHNDSFSTGPFPLKNIKLSNHDRTISFVGFSKKWTQIFGKQLYLNQNSRFVFIINETFFNEKYSFLKVGLQQEVHKNDNNNENGNVNRNYDILNNYNSKKNLNENFINFFNYDENVEQNKDNNHTNRNAIVIKRFLFPPTNEIHNSDLFGDQKLAFSKFAWKKNDKIEIVLNFDKNIIQFYYNDDLVIINHFYPDTPLRLLIQIRRRSEKITLL</sequence>
<keyword evidence="2" id="KW-0175">Coiled coil</keyword>
<dbReference type="InterPro" id="IPR000315">
    <property type="entry name" value="Znf_B-box"/>
</dbReference>
<keyword evidence="1" id="KW-0862">Zinc</keyword>
<keyword evidence="1" id="KW-0863">Zinc-finger</keyword>
<keyword evidence="1" id="KW-0479">Metal-binding</keyword>
<dbReference type="SUPFAM" id="SSF57845">
    <property type="entry name" value="B-box zinc-binding domain"/>
    <property type="match status" value="1"/>
</dbReference>
<feature type="domain" description="B box-type" evidence="3">
    <location>
        <begin position="24"/>
        <end position="70"/>
    </location>
</feature>
<dbReference type="Gene3D" id="3.30.160.60">
    <property type="entry name" value="Classic Zinc Finger"/>
    <property type="match status" value="1"/>
</dbReference>
<dbReference type="Proteomes" id="UP001150062">
    <property type="component" value="Unassembled WGS sequence"/>
</dbReference>
<dbReference type="EMBL" id="JAOAOG010000234">
    <property type="protein sequence ID" value="KAJ6238048.1"/>
    <property type="molecule type" value="Genomic_DNA"/>
</dbReference>
<feature type="coiled-coil region" evidence="2">
    <location>
        <begin position="228"/>
        <end position="266"/>
    </location>
</feature>
<evidence type="ECO:0000256" key="2">
    <source>
        <dbReference type="SAM" id="Coils"/>
    </source>
</evidence>
<evidence type="ECO:0000256" key="1">
    <source>
        <dbReference type="PROSITE-ProRule" id="PRU00024"/>
    </source>
</evidence>